<reference evidence="5 6" key="1">
    <citation type="submission" date="2019-03" db="EMBL/GenBank/DDBJ databases">
        <title>Genomic Encyclopedia of Type Strains, Phase IV (KMG-IV): sequencing the most valuable type-strain genomes for metagenomic binning, comparative biology and taxonomic classification.</title>
        <authorList>
            <person name="Goeker M."/>
        </authorList>
    </citation>
    <scope>NUCLEOTIDE SEQUENCE [LARGE SCALE GENOMIC DNA]</scope>
    <source>
        <strain evidence="5 6">DSM 23802</strain>
    </source>
</reference>
<dbReference type="Proteomes" id="UP000295788">
    <property type="component" value="Unassembled WGS sequence"/>
</dbReference>
<feature type="domain" description="CBS" evidence="3">
    <location>
        <begin position="7"/>
        <end position="66"/>
    </location>
</feature>
<dbReference type="InterPro" id="IPR045865">
    <property type="entry name" value="ACT-like_dom_sf"/>
</dbReference>
<dbReference type="PROSITE" id="PS51371">
    <property type="entry name" value="CBS"/>
    <property type="match status" value="2"/>
</dbReference>
<dbReference type="InterPro" id="IPR051257">
    <property type="entry name" value="Diverse_CBS-Domain"/>
</dbReference>
<dbReference type="PANTHER" id="PTHR43080:SF2">
    <property type="entry name" value="CBS DOMAIN-CONTAINING PROTEIN"/>
    <property type="match status" value="1"/>
</dbReference>
<comment type="caution">
    <text evidence="5">The sequence shown here is derived from an EMBL/GenBank/DDBJ whole genome shotgun (WGS) entry which is preliminary data.</text>
</comment>
<dbReference type="EMBL" id="SMAB01000003">
    <property type="protein sequence ID" value="TCS83755.1"/>
    <property type="molecule type" value="Genomic_DNA"/>
</dbReference>
<proteinExistence type="predicted"/>
<dbReference type="AlphaFoldDB" id="A0A4R3KK49"/>
<keyword evidence="1 2" id="KW-0129">CBS domain</keyword>
<dbReference type="Gene3D" id="3.10.580.10">
    <property type="entry name" value="CBS-domain"/>
    <property type="match status" value="1"/>
</dbReference>
<feature type="domain" description="ACT" evidence="4">
    <location>
        <begin position="136"/>
        <end position="209"/>
    </location>
</feature>
<name>A0A4R3KK49_9BACI</name>
<dbReference type="PROSITE" id="PS51671">
    <property type="entry name" value="ACT"/>
    <property type="match status" value="1"/>
</dbReference>
<protein>
    <submittedName>
        <fullName evidence="5">Acetoin utilization protein AcuB</fullName>
    </submittedName>
</protein>
<gene>
    <name evidence="5" type="ORF">EDD72_10378</name>
</gene>
<sequence length="209" mass="23574">MLVEQIMNRNAVTVTPTTPIKEVFEIVKHTRVHHIPITTNGKLIGLITARHLRQHCTLAATEGNDLNQRTVGSIMKTNIITAHPLDFVEDVALVMYQMHIGCLPVVQQGQFVGLVTERDIMRTLIEMTGISHPSSQIEVEVENQVENLAKIVQIFKDHQLNISSAFIYPSTVPNKKMLVFRVETIDPRIVVSKIKEAGYHVIWPSLPEE</sequence>
<dbReference type="SMART" id="SM00116">
    <property type="entry name" value="CBS"/>
    <property type="match status" value="2"/>
</dbReference>
<evidence type="ECO:0000313" key="6">
    <source>
        <dbReference type="Proteomes" id="UP000295788"/>
    </source>
</evidence>
<keyword evidence="6" id="KW-1185">Reference proteome</keyword>
<evidence type="ECO:0000313" key="5">
    <source>
        <dbReference type="EMBL" id="TCS83755.1"/>
    </source>
</evidence>
<dbReference type="InterPro" id="IPR002912">
    <property type="entry name" value="ACT_dom"/>
</dbReference>
<dbReference type="PANTHER" id="PTHR43080">
    <property type="entry name" value="CBS DOMAIN-CONTAINING PROTEIN CBSX3, MITOCHONDRIAL"/>
    <property type="match status" value="1"/>
</dbReference>
<dbReference type="RefSeq" id="WP_132767157.1">
    <property type="nucleotide sequence ID" value="NZ_SMAB01000003.1"/>
</dbReference>
<evidence type="ECO:0000259" key="3">
    <source>
        <dbReference type="PROSITE" id="PS51371"/>
    </source>
</evidence>
<dbReference type="InterPro" id="IPR046342">
    <property type="entry name" value="CBS_dom_sf"/>
</dbReference>
<dbReference type="SUPFAM" id="SSF55021">
    <property type="entry name" value="ACT-like"/>
    <property type="match status" value="1"/>
</dbReference>
<dbReference type="OrthoDB" id="9781631at2"/>
<dbReference type="SUPFAM" id="SSF54631">
    <property type="entry name" value="CBS-domain pair"/>
    <property type="match status" value="1"/>
</dbReference>
<evidence type="ECO:0000259" key="4">
    <source>
        <dbReference type="PROSITE" id="PS51671"/>
    </source>
</evidence>
<dbReference type="CDD" id="cd04584">
    <property type="entry name" value="CBS_pair_AcuB_like"/>
    <property type="match status" value="1"/>
</dbReference>
<feature type="domain" description="CBS" evidence="3">
    <location>
        <begin position="75"/>
        <end position="134"/>
    </location>
</feature>
<dbReference type="Pfam" id="PF00571">
    <property type="entry name" value="CBS"/>
    <property type="match status" value="2"/>
</dbReference>
<evidence type="ECO:0000256" key="1">
    <source>
        <dbReference type="ARBA" id="ARBA00023122"/>
    </source>
</evidence>
<dbReference type="InterPro" id="IPR000644">
    <property type="entry name" value="CBS_dom"/>
</dbReference>
<organism evidence="5 6">
    <name type="scientific">Tepidibacillus fermentans</name>
    <dbReference type="NCBI Taxonomy" id="1281767"/>
    <lineage>
        <taxon>Bacteria</taxon>
        <taxon>Bacillati</taxon>
        <taxon>Bacillota</taxon>
        <taxon>Bacilli</taxon>
        <taxon>Bacillales</taxon>
        <taxon>Bacillaceae</taxon>
        <taxon>Tepidibacillus</taxon>
    </lineage>
</organism>
<evidence type="ECO:0000256" key="2">
    <source>
        <dbReference type="PROSITE-ProRule" id="PRU00703"/>
    </source>
</evidence>
<accession>A0A4R3KK49</accession>
<dbReference type="CDD" id="cd04883">
    <property type="entry name" value="ACT_AcuB"/>
    <property type="match status" value="1"/>
</dbReference>